<dbReference type="Proteomes" id="UP000048289">
    <property type="component" value="Unassembled WGS sequence"/>
</dbReference>
<protein>
    <submittedName>
        <fullName evidence="1">Uncharacterized protein</fullName>
    </submittedName>
</protein>
<organism evidence="1 4">
    <name type="scientific">Mycobacterium tuberculosis</name>
    <dbReference type="NCBI Taxonomy" id="1773"/>
    <lineage>
        <taxon>Bacteria</taxon>
        <taxon>Bacillati</taxon>
        <taxon>Actinomycetota</taxon>
        <taxon>Actinomycetes</taxon>
        <taxon>Mycobacteriales</taxon>
        <taxon>Mycobacteriaceae</taxon>
        <taxon>Mycobacterium</taxon>
        <taxon>Mycobacterium tuberculosis complex</taxon>
    </lineage>
</organism>
<evidence type="ECO:0000313" key="2">
    <source>
        <dbReference type="EMBL" id="CFR95647.1"/>
    </source>
</evidence>
<dbReference type="EMBL" id="CGCX01001483">
    <property type="protein sequence ID" value="CFR95647.1"/>
    <property type="molecule type" value="Genomic_DNA"/>
</dbReference>
<evidence type="ECO:0000313" key="1">
    <source>
        <dbReference type="EMBL" id="CFE45708.1"/>
    </source>
</evidence>
<evidence type="ECO:0000313" key="4">
    <source>
        <dbReference type="Proteomes" id="UP000048289"/>
    </source>
</evidence>
<dbReference type="Proteomes" id="UP000046680">
    <property type="component" value="Unassembled WGS sequence"/>
</dbReference>
<proteinExistence type="predicted"/>
<evidence type="ECO:0000313" key="3">
    <source>
        <dbReference type="Proteomes" id="UP000046680"/>
    </source>
</evidence>
<name>A0A654TEA1_MYCTX</name>
<sequence length="40" mass="4222">MPAAIPTLSRNMNWSNGAVANKRHSPSALISARADCGRAQ</sequence>
<accession>A0A654TEA1</accession>
<gene>
    <name evidence="2" type="ORF">ERS007657_03233</name>
    <name evidence="1" type="ORF">ERS007681_03896</name>
</gene>
<reference evidence="3 4" key="1">
    <citation type="submission" date="2015-03" db="EMBL/GenBank/DDBJ databases">
        <authorList>
            <consortium name="Pathogen Informatics"/>
        </authorList>
    </citation>
    <scope>NUCLEOTIDE SEQUENCE [LARGE SCALE GENOMIC DNA]</scope>
    <source>
        <strain evidence="2 3">C09601061</strain>
        <strain evidence="1 4">G09901357</strain>
    </source>
</reference>
<dbReference type="EMBL" id="CFOE01000775">
    <property type="protein sequence ID" value="CFE45708.1"/>
    <property type="molecule type" value="Genomic_DNA"/>
</dbReference>
<dbReference type="AlphaFoldDB" id="A0A654TEA1"/>